<organism evidence="1">
    <name type="scientific">Cladocopium goreaui</name>
    <dbReference type="NCBI Taxonomy" id="2562237"/>
    <lineage>
        <taxon>Eukaryota</taxon>
        <taxon>Sar</taxon>
        <taxon>Alveolata</taxon>
        <taxon>Dinophyceae</taxon>
        <taxon>Suessiales</taxon>
        <taxon>Symbiodiniaceae</taxon>
        <taxon>Cladocopium</taxon>
    </lineage>
</organism>
<dbReference type="InterPro" id="IPR036047">
    <property type="entry name" value="F-box-like_dom_sf"/>
</dbReference>
<evidence type="ECO:0000313" key="2">
    <source>
        <dbReference type="EMBL" id="CAL4775844.1"/>
    </source>
</evidence>
<proteinExistence type="predicted"/>
<keyword evidence="3" id="KW-1185">Reference proteome</keyword>
<evidence type="ECO:0000313" key="3">
    <source>
        <dbReference type="Proteomes" id="UP001152797"/>
    </source>
</evidence>
<accession>A0A9P1CAE4</accession>
<comment type="caution">
    <text evidence="1">The sequence shown here is derived from an EMBL/GenBank/DDBJ whole genome shotgun (WGS) entry which is preliminary data.</text>
</comment>
<dbReference type="EMBL" id="CAMXCT010001275">
    <property type="protein sequence ID" value="CAI3988532.1"/>
    <property type="molecule type" value="Genomic_DNA"/>
</dbReference>
<feature type="non-terminal residue" evidence="1">
    <location>
        <position position="1"/>
    </location>
</feature>
<sequence length="241" mass="27632">ASSTELSLLASNTESRLLGETWLLVFSFLTTPELCRAAELQAALRPLATHEDLWQHLCELRWRGKQFMPPTDLFRNGDYRGLQLTVAECKSLLRRREVGSSLSGMEKSEVLQAVHRSNPHVPGVGPEPLPIPSKWKRSYVYAELDSKRPNITQQEVAHFRWQLIYHGRPSSMGYRHFQKNGLFVSPHFGETRWFLEQEGRLFTLEGMAPLQVHREPETWGWVLGASTSTEYHSVEIESTAF</sequence>
<dbReference type="SUPFAM" id="SSF81383">
    <property type="entry name" value="F-box domain"/>
    <property type="match status" value="1"/>
</dbReference>
<gene>
    <name evidence="1" type="ORF">C1SCF055_LOCUS15689</name>
</gene>
<dbReference type="OrthoDB" id="411856at2759"/>
<dbReference type="Gene3D" id="1.20.1280.50">
    <property type="match status" value="1"/>
</dbReference>
<reference evidence="1" key="1">
    <citation type="submission" date="2022-10" db="EMBL/GenBank/DDBJ databases">
        <authorList>
            <person name="Chen Y."/>
            <person name="Dougan E. K."/>
            <person name="Chan C."/>
            <person name="Rhodes N."/>
            <person name="Thang M."/>
        </authorList>
    </citation>
    <scope>NUCLEOTIDE SEQUENCE</scope>
</reference>
<name>A0A9P1CAE4_9DINO</name>
<dbReference type="AlphaFoldDB" id="A0A9P1CAE4"/>
<protein>
    <submittedName>
        <fullName evidence="1">Uncharacterized protein</fullName>
    </submittedName>
</protein>
<evidence type="ECO:0000313" key="1">
    <source>
        <dbReference type="EMBL" id="CAI3988532.1"/>
    </source>
</evidence>
<dbReference type="EMBL" id="CAMXCT020001275">
    <property type="protein sequence ID" value="CAL1141907.1"/>
    <property type="molecule type" value="Genomic_DNA"/>
</dbReference>
<dbReference type="EMBL" id="CAMXCT030001275">
    <property type="protein sequence ID" value="CAL4775844.1"/>
    <property type="molecule type" value="Genomic_DNA"/>
</dbReference>
<reference evidence="2 3" key="2">
    <citation type="submission" date="2024-05" db="EMBL/GenBank/DDBJ databases">
        <authorList>
            <person name="Chen Y."/>
            <person name="Shah S."/>
            <person name="Dougan E. K."/>
            <person name="Thang M."/>
            <person name="Chan C."/>
        </authorList>
    </citation>
    <scope>NUCLEOTIDE SEQUENCE [LARGE SCALE GENOMIC DNA]</scope>
</reference>
<dbReference type="Proteomes" id="UP001152797">
    <property type="component" value="Unassembled WGS sequence"/>
</dbReference>